<protein>
    <submittedName>
        <fullName evidence="2">Uncharacterized protein</fullName>
    </submittedName>
</protein>
<keyword evidence="1" id="KW-0812">Transmembrane</keyword>
<keyword evidence="1" id="KW-0472">Membrane</keyword>
<feature type="transmembrane region" description="Helical" evidence="1">
    <location>
        <begin position="21"/>
        <end position="37"/>
    </location>
</feature>
<reference evidence="2" key="1">
    <citation type="journal article" date="2021" name="Proc. Natl. Acad. Sci. U.S.A.">
        <title>A Catalog of Tens of Thousands of Viruses from Human Metagenomes Reveals Hidden Associations with Chronic Diseases.</title>
        <authorList>
            <person name="Tisza M.J."/>
            <person name="Buck C.B."/>
        </authorList>
    </citation>
    <scope>NUCLEOTIDE SEQUENCE</scope>
    <source>
        <strain evidence="2">CtWhx86</strain>
    </source>
</reference>
<evidence type="ECO:0000256" key="1">
    <source>
        <dbReference type="SAM" id="Phobius"/>
    </source>
</evidence>
<organism evidence="2">
    <name type="scientific">Siphoviridae sp. ctWhx86</name>
    <dbReference type="NCBI Taxonomy" id="2826362"/>
    <lineage>
        <taxon>Viruses</taxon>
        <taxon>Duplodnaviria</taxon>
        <taxon>Heunggongvirae</taxon>
        <taxon>Uroviricota</taxon>
        <taxon>Caudoviricetes</taxon>
    </lineage>
</organism>
<proteinExistence type="predicted"/>
<sequence length="63" mass="6968">MLFSTNFSHSSIFMPRASKSIAFMLFIFSFSSSIFLFKSSTDLIVLGSISNSISGIVSTRVYN</sequence>
<name>A0A8S5QPW0_9CAUD</name>
<keyword evidence="1" id="KW-1133">Transmembrane helix</keyword>
<evidence type="ECO:0000313" key="2">
    <source>
        <dbReference type="EMBL" id="DAE20841.1"/>
    </source>
</evidence>
<dbReference type="EMBL" id="BK015702">
    <property type="protein sequence ID" value="DAE20841.1"/>
    <property type="molecule type" value="Genomic_DNA"/>
</dbReference>
<accession>A0A8S5QPW0</accession>